<organism evidence="1 2">
    <name type="scientific">Phytophthora megakarya</name>
    <dbReference type="NCBI Taxonomy" id="4795"/>
    <lineage>
        <taxon>Eukaryota</taxon>
        <taxon>Sar</taxon>
        <taxon>Stramenopiles</taxon>
        <taxon>Oomycota</taxon>
        <taxon>Peronosporomycetes</taxon>
        <taxon>Peronosporales</taxon>
        <taxon>Peronosporaceae</taxon>
        <taxon>Phytophthora</taxon>
    </lineage>
</organism>
<dbReference type="Proteomes" id="UP000198211">
    <property type="component" value="Unassembled WGS sequence"/>
</dbReference>
<proteinExistence type="predicted"/>
<sequence length="128" mass="14395">MVAQQQYTNTNIAGFYFTSVVDAFDEDVKGLFRCRCGTARRQAPHTGYSNLVQHVRTQHPDYATVVRETDNGRGHSMRGFDSGQETFPLLMFYDPSLMLCYSYATLSPISVDTLHTAMEAVTLAVEEK</sequence>
<comment type="caution">
    <text evidence="1">The sequence shown here is derived from an EMBL/GenBank/DDBJ whole genome shotgun (WGS) entry which is preliminary data.</text>
</comment>
<dbReference type="OrthoDB" id="125290at2759"/>
<protein>
    <recommendedName>
        <fullName evidence="3">BED-type domain-containing protein</fullName>
    </recommendedName>
</protein>
<reference evidence="2" key="1">
    <citation type="submission" date="2017-03" db="EMBL/GenBank/DDBJ databases">
        <title>Phytopthora megakarya and P. palmivora, two closely related causual agents of cacao black pod achieved similar genome size and gene model numbers by different mechanisms.</title>
        <authorList>
            <person name="Ali S."/>
            <person name="Shao J."/>
            <person name="Larry D.J."/>
            <person name="Kronmiller B."/>
            <person name="Shen D."/>
            <person name="Strem M.D."/>
            <person name="Melnick R.L."/>
            <person name="Guiltinan M.J."/>
            <person name="Tyler B.M."/>
            <person name="Meinhardt L.W."/>
            <person name="Bailey B.A."/>
        </authorList>
    </citation>
    <scope>NUCLEOTIDE SEQUENCE [LARGE SCALE GENOMIC DNA]</scope>
    <source>
        <strain evidence="2">zdho120</strain>
    </source>
</reference>
<evidence type="ECO:0000313" key="1">
    <source>
        <dbReference type="EMBL" id="OWZ22932.1"/>
    </source>
</evidence>
<evidence type="ECO:0000313" key="2">
    <source>
        <dbReference type="Proteomes" id="UP000198211"/>
    </source>
</evidence>
<keyword evidence="2" id="KW-1185">Reference proteome</keyword>
<gene>
    <name evidence="1" type="ORF">PHMEG_0002283</name>
</gene>
<evidence type="ECO:0008006" key="3">
    <source>
        <dbReference type="Google" id="ProtNLM"/>
    </source>
</evidence>
<dbReference type="PANTHER" id="PTHR40866">
    <property type="entry name" value="BED-TYPE DOMAIN-CONTAINING PROTEIN"/>
    <property type="match status" value="1"/>
</dbReference>
<dbReference type="EMBL" id="NBNE01000098">
    <property type="protein sequence ID" value="OWZ22932.1"/>
    <property type="molecule type" value="Genomic_DNA"/>
</dbReference>
<accession>A0A225WZT9</accession>
<dbReference type="PANTHER" id="PTHR40866:SF1">
    <property type="entry name" value="BED-TYPE DOMAIN-CONTAINING PROTEIN"/>
    <property type="match status" value="1"/>
</dbReference>
<dbReference type="AlphaFoldDB" id="A0A225WZT9"/>
<name>A0A225WZT9_9STRA</name>